<accession>A0A2T7DQV3</accession>
<dbReference type="InterPro" id="IPR036938">
    <property type="entry name" value="PAP2/HPO_sf"/>
</dbReference>
<dbReference type="InterPro" id="IPR043216">
    <property type="entry name" value="PAP-like"/>
</dbReference>
<feature type="domain" description="Phosphatidic acid phosphatase type 2/haloperoxidase" evidence="8">
    <location>
        <begin position="115"/>
        <end position="185"/>
    </location>
</feature>
<dbReference type="SUPFAM" id="SSF48317">
    <property type="entry name" value="Acid phosphatase/Vanadium-dependent haloperoxidase"/>
    <property type="match status" value="1"/>
</dbReference>
<evidence type="ECO:0000256" key="4">
    <source>
        <dbReference type="ARBA" id="ARBA00022989"/>
    </source>
</evidence>
<evidence type="ECO:0000313" key="9">
    <source>
        <dbReference type="EMBL" id="PUZ57958.1"/>
    </source>
</evidence>
<keyword evidence="10" id="KW-1185">Reference proteome</keyword>
<sequence length="238" mass="26465">MQGSQMGPSQIGDRMQGAQLGSHTIQTHGVRLARKHTHDWVALILLAAVVVALHYAPPFNRFVGKDMMTHIRYPVKPSTVPAWAVPIISILCPWVIFISIYVARRDVYDLHHATLGVLFAVLITAVFTDVIKTAVGRPRPDFFWRCFPDGKQLYDQVTGGVICHGNKSFLTDGRKSFPSGHTSCWGPYAYFHMLEELQAANSNDAQNQQNTATGGQHIGLSRQEHEMKSRNDLESGSV</sequence>
<dbReference type="AlphaFoldDB" id="A0A2T7DQV3"/>
<comment type="subcellular location">
    <subcellularLocation>
        <location evidence="1">Membrane</location>
        <topology evidence="1">Multi-pass membrane protein</topology>
    </subcellularLocation>
</comment>
<dbReference type="Proteomes" id="UP000244336">
    <property type="component" value="Chromosome 5"/>
</dbReference>
<keyword evidence="4 7" id="KW-1133">Transmembrane helix</keyword>
<dbReference type="Gene3D" id="1.20.144.10">
    <property type="entry name" value="Phosphatidic acid phosphatase type 2/haloperoxidase"/>
    <property type="match status" value="1"/>
</dbReference>
<name>A0A2T7DQV3_9POAL</name>
<evidence type="ECO:0000256" key="5">
    <source>
        <dbReference type="ARBA" id="ARBA00023136"/>
    </source>
</evidence>
<feature type="transmembrane region" description="Helical" evidence="7">
    <location>
        <begin position="40"/>
        <end position="59"/>
    </location>
</feature>
<dbReference type="EMBL" id="CM009753">
    <property type="protein sequence ID" value="PUZ57957.1"/>
    <property type="molecule type" value="Genomic_DNA"/>
</dbReference>
<dbReference type="EMBL" id="CM009753">
    <property type="protein sequence ID" value="PUZ57958.1"/>
    <property type="molecule type" value="Genomic_DNA"/>
</dbReference>
<dbReference type="GO" id="GO:0016020">
    <property type="term" value="C:membrane"/>
    <property type="evidence" value="ECO:0007669"/>
    <property type="project" value="UniProtKB-SubCell"/>
</dbReference>
<feature type="compositionally biased region" description="Basic and acidic residues" evidence="6">
    <location>
        <begin position="222"/>
        <end position="238"/>
    </location>
</feature>
<dbReference type="Pfam" id="PF01569">
    <property type="entry name" value="PAP2"/>
    <property type="match status" value="1"/>
</dbReference>
<dbReference type="OrthoDB" id="10030083at2759"/>
<dbReference type="PANTHER" id="PTHR10165:SF203">
    <property type="entry name" value="LIPID PHOSPHATE PHOSPHATASE 3, CHLOROPLASTIC-RELATED"/>
    <property type="match status" value="1"/>
</dbReference>
<organism evidence="9 10">
    <name type="scientific">Panicum hallii var. hallii</name>
    <dbReference type="NCBI Taxonomy" id="1504633"/>
    <lineage>
        <taxon>Eukaryota</taxon>
        <taxon>Viridiplantae</taxon>
        <taxon>Streptophyta</taxon>
        <taxon>Embryophyta</taxon>
        <taxon>Tracheophyta</taxon>
        <taxon>Spermatophyta</taxon>
        <taxon>Magnoliopsida</taxon>
        <taxon>Liliopsida</taxon>
        <taxon>Poales</taxon>
        <taxon>Poaceae</taxon>
        <taxon>PACMAD clade</taxon>
        <taxon>Panicoideae</taxon>
        <taxon>Panicodae</taxon>
        <taxon>Paniceae</taxon>
        <taxon>Panicinae</taxon>
        <taxon>Panicum</taxon>
        <taxon>Panicum sect. Panicum</taxon>
    </lineage>
</organism>
<protein>
    <recommendedName>
        <fullName evidence="8">Phosphatidic acid phosphatase type 2/haloperoxidase domain-containing protein</fullName>
    </recommendedName>
</protein>
<proteinExistence type="inferred from homology"/>
<evidence type="ECO:0000313" key="10">
    <source>
        <dbReference type="Proteomes" id="UP000244336"/>
    </source>
</evidence>
<comment type="similarity">
    <text evidence="2">Belongs to the PA-phosphatase related phosphoesterase family.</text>
</comment>
<keyword evidence="3 7" id="KW-0812">Transmembrane</keyword>
<evidence type="ECO:0000256" key="6">
    <source>
        <dbReference type="SAM" id="MobiDB-lite"/>
    </source>
</evidence>
<evidence type="ECO:0000256" key="3">
    <source>
        <dbReference type="ARBA" id="ARBA00022692"/>
    </source>
</evidence>
<dbReference type="PANTHER" id="PTHR10165">
    <property type="entry name" value="LIPID PHOSPHATE PHOSPHATASE"/>
    <property type="match status" value="1"/>
</dbReference>
<dbReference type="GO" id="GO:0046839">
    <property type="term" value="P:phospholipid dephosphorylation"/>
    <property type="evidence" value="ECO:0007669"/>
    <property type="project" value="TreeGrafter"/>
</dbReference>
<dbReference type="Gramene" id="PUZ57958">
    <property type="protein sequence ID" value="PUZ57958"/>
    <property type="gene ID" value="GQ55_5G471700"/>
</dbReference>
<dbReference type="GO" id="GO:0008195">
    <property type="term" value="F:phosphatidate phosphatase activity"/>
    <property type="evidence" value="ECO:0007669"/>
    <property type="project" value="TreeGrafter"/>
</dbReference>
<keyword evidence="5 7" id="KW-0472">Membrane</keyword>
<feature type="compositionally biased region" description="Low complexity" evidence="6">
    <location>
        <begin position="203"/>
        <end position="212"/>
    </location>
</feature>
<evidence type="ECO:0000259" key="8">
    <source>
        <dbReference type="Pfam" id="PF01569"/>
    </source>
</evidence>
<dbReference type="Gramene" id="PUZ57957">
    <property type="protein sequence ID" value="PUZ57957"/>
    <property type="gene ID" value="GQ55_5G471700"/>
</dbReference>
<evidence type="ECO:0000256" key="2">
    <source>
        <dbReference type="ARBA" id="ARBA00008816"/>
    </source>
</evidence>
<feature type="region of interest" description="Disordered" evidence="6">
    <location>
        <begin position="203"/>
        <end position="238"/>
    </location>
</feature>
<evidence type="ECO:0000256" key="7">
    <source>
        <dbReference type="SAM" id="Phobius"/>
    </source>
</evidence>
<gene>
    <name evidence="9" type="ORF">GQ55_5G471700</name>
</gene>
<feature type="transmembrane region" description="Helical" evidence="7">
    <location>
        <begin position="115"/>
        <end position="135"/>
    </location>
</feature>
<dbReference type="GO" id="GO:0006644">
    <property type="term" value="P:phospholipid metabolic process"/>
    <property type="evidence" value="ECO:0007669"/>
    <property type="project" value="InterPro"/>
</dbReference>
<evidence type="ECO:0000256" key="1">
    <source>
        <dbReference type="ARBA" id="ARBA00004141"/>
    </source>
</evidence>
<dbReference type="InterPro" id="IPR000326">
    <property type="entry name" value="PAP2/HPO"/>
</dbReference>
<feature type="transmembrane region" description="Helical" evidence="7">
    <location>
        <begin position="80"/>
        <end position="103"/>
    </location>
</feature>
<reference evidence="9 10" key="1">
    <citation type="submission" date="2018-04" db="EMBL/GenBank/DDBJ databases">
        <title>WGS assembly of Panicum hallii var. hallii HAL2.</title>
        <authorList>
            <person name="Lovell J."/>
            <person name="Jenkins J."/>
            <person name="Lowry D."/>
            <person name="Mamidi S."/>
            <person name="Sreedasyam A."/>
            <person name="Weng X."/>
            <person name="Barry K."/>
            <person name="Bonette J."/>
            <person name="Campitelli B."/>
            <person name="Daum C."/>
            <person name="Gordon S."/>
            <person name="Gould B."/>
            <person name="Lipzen A."/>
            <person name="MacQueen A."/>
            <person name="Palacio-Mejia J."/>
            <person name="Plott C."/>
            <person name="Shakirov E."/>
            <person name="Shu S."/>
            <person name="Yoshinaga Y."/>
            <person name="Zane M."/>
            <person name="Rokhsar D."/>
            <person name="Grimwood J."/>
            <person name="Schmutz J."/>
            <person name="Juenger T."/>
        </authorList>
    </citation>
    <scope>NUCLEOTIDE SEQUENCE [LARGE SCALE GENOMIC DNA]</scope>
    <source>
        <strain evidence="10">cv. HAL2</strain>
        <strain evidence="9">HAL2</strain>
    </source>
</reference>